<reference evidence="1 2" key="1">
    <citation type="submission" date="2018-05" db="EMBL/GenBank/DDBJ databases">
        <title>Complete Genome Sequence of Deinococcus sp. strain 17bor-2.</title>
        <authorList>
            <person name="Srinivasan S."/>
        </authorList>
    </citation>
    <scope>NUCLEOTIDE SEQUENCE [LARGE SCALE GENOMIC DNA]</scope>
    <source>
        <strain evidence="1 2">17bor-2</strain>
    </source>
</reference>
<sequence>MLGALLGVGVWVLHALREAFTARCAARIVGDLRSQAAFKVLVLDPSALAEVGGERSTEGVLDSLPRLSAYSAYYASWLSQAAHAAGGIKVEEPKLDKEVMTHQSN</sequence>
<accession>A0A2Z3JCL4</accession>
<evidence type="ECO:0000313" key="1">
    <source>
        <dbReference type="EMBL" id="AWN22782.1"/>
    </source>
</evidence>
<evidence type="ECO:0000313" key="2">
    <source>
        <dbReference type="Proteomes" id="UP000245368"/>
    </source>
</evidence>
<protein>
    <submittedName>
        <fullName evidence="1">Uncharacterized protein</fullName>
    </submittedName>
</protein>
<dbReference type="Proteomes" id="UP000245368">
    <property type="component" value="Chromosome"/>
</dbReference>
<dbReference type="RefSeq" id="WP_109826065.1">
    <property type="nucleotide sequence ID" value="NZ_CP029494.1"/>
</dbReference>
<organism evidence="1 2">
    <name type="scientific">Deinococcus irradiatisoli</name>
    <dbReference type="NCBI Taxonomy" id="2202254"/>
    <lineage>
        <taxon>Bacteria</taxon>
        <taxon>Thermotogati</taxon>
        <taxon>Deinococcota</taxon>
        <taxon>Deinococci</taxon>
        <taxon>Deinococcales</taxon>
        <taxon>Deinococcaceae</taxon>
        <taxon>Deinococcus</taxon>
    </lineage>
</organism>
<name>A0A2Z3JCL4_9DEIO</name>
<keyword evidence="2" id="KW-1185">Reference proteome</keyword>
<dbReference type="AlphaFoldDB" id="A0A2Z3JCL4"/>
<dbReference type="KEGG" id="dez:DKM44_05695"/>
<gene>
    <name evidence="1" type="ORF">DKM44_05695</name>
</gene>
<proteinExistence type="predicted"/>
<dbReference type="EMBL" id="CP029494">
    <property type="protein sequence ID" value="AWN22782.1"/>
    <property type="molecule type" value="Genomic_DNA"/>
</dbReference>